<protein>
    <submittedName>
        <fullName evidence="10">Germination protein Ger(X)C</fullName>
    </submittedName>
</protein>
<sequence>MKKLLKKLRFRYIGTFSVLLLLVLLCSGCWSSKEVETLAFVTLSSYDYTQINGQDVWTAATLILKPQGSQGQDEGKKSSLSGNAEQLVTGQGPTMQDAIRNYSAKLSTVPFYGYATGMIIGEEAAKKKAPEMVEHRARFPQTRPRDIFLVAKGEAKEILKTRGTMNQLFSAEVSQFIDLKATNIGKSYGMYFYKFVSWLTSNDRDAVLPQIKIIPLESDNKESGDNPKTEGSIIEGLGVFQAGHLVGWLDQEQTLGFLLLTQKINKGPISIPVQKDGTMFNYFLSSSTYKVKPVVSNEEISYHVTIQTKGEIDENNSLRLTKEDIEQLEPVISEKLKKVATATVNQAKTYKADFLGFSEKLHHKDPKTFHALGSEWREAFVNAQVEINVKAKIISTGRLKEKLEVNPQNE</sequence>
<evidence type="ECO:0000313" key="10">
    <source>
        <dbReference type="EMBL" id="AHF10022.1"/>
    </source>
</evidence>
<keyword evidence="6" id="KW-0564">Palmitate</keyword>
<dbReference type="NCBIfam" id="TIGR02887">
    <property type="entry name" value="spore_ger_x_C"/>
    <property type="match status" value="1"/>
</dbReference>
<dbReference type="InterPro" id="IPR057336">
    <property type="entry name" value="GerAC_N"/>
</dbReference>
<keyword evidence="5" id="KW-0472">Membrane</keyword>
<gene>
    <name evidence="10" type="ORF">DEHRE_07990</name>
</gene>
<evidence type="ECO:0000256" key="5">
    <source>
        <dbReference type="ARBA" id="ARBA00023136"/>
    </source>
</evidence>
<reference evidence="10 11" key="1">
    <citation type="journal article" date="2013" name="Stand. Genomic Sci.">
        <title>Complete genome sequence of Dehalobacter restrictus PER-K23(T.).</title>
        <authorList>
            <person name="Kruse T."/>
            <person name="Maillard J."/>
            <person name="Goodwin L."/>
            <person name="Woyke T."/>
            <person name="Teshima H."/>
            <person name="Bruce D."/>
            <person name="Detter C."/>
            <person name="Tapia R."/>
            <person name="Han C."/>
            <person name="Huntemann M."/>
            <person name="Wei C.L."/>
            <person name="Han J."/>
            <person name="Chen A."/>
            <person name="Kyrpides N."/>
            <person name="Szeto E."/>
            <person name="Markowitz V."/>
            <person name="Ivanova N."/>
            <person name="Pagani I."/>
            <person name="Pati A."/>
            <person name="Pitluck S."/>
            <person name="Nolan M."/>
            <person name="Holliger C."/>
            <person name="Smidt H."/>
        </authorList>
    </citation>
    <scope>NUCLEOTIDE SEQUENCE [LARGE SCALE GENOMIC DNA]</scope>
    <source>
        <strain evidence="11">DSM 9455</strain>
    </source>
</reference>
<feature type="domain" description="Spore germination protein N-terminal" evidence="9">
    <location>
        <begin position="32"/>
        <end position="213"/>
    </location>
</feature>
<evidence type="ECO:0000259" key="8">
    <source>
        <dbReference type="Pfam" id="PF05504"/>
    </source>
</evidence>
<dbReference type="InterPro" id="IPR046953">
    <property type="entry name" value="Spore_GerAC-like_C"/>
</dbReference>
<comment type="subcellular location">
    <subcellularLocation>
        <location evidence="1">Membrane</location>
        <topology evidence="1">Lipid-anchor</topology>
    </subcellularLocation>
</comment>
<keyword evidence="11" id="KW-1185">Reference proteome</keyword>
<evidence type="ECO:0000256" key="1">
    <source>
        <dbReference type="ARBA" id="ARBA00004635"/>
    </source>
</evidence>
<dbReference type="EMBL" id="CP007033">
    <property type="protein sequence ID" value="AHF10022.1"/>
    <property type="molecule type" value="Genomic_DNA"/>
</dbReference>
<keyword evidence="4" id="KW-0732">Signal</keyword>
<name>A0ABN4BVW5_DEHRP</name>
<evidence type="ECO:0000256" key="3">
    <source>
        <dbReference type="ARBA" id="ARBA00022544"/>
    </source>
</evidence>
<dbReference type="Pfam" id="PF05504">
    <property type="entry name" value="Spore_GerAC"/>
    <property type="match status" value="1"/>
</dbReference>
<accession>A0ABN4BVW5</accession>
<evidence type="ECO:0000259" key="9">
    <source>
        <dbReference type="Pfam" id="PF25198"/>
    </source>
</evidence>
<dbReference type="PANTHER" id="PTHR35789:SF1">
    <property type="entry name" value="SPORE GERMINATION PROTEIN B3"/>
    <property type="match status" value="1"/>
</dbReference>
<dbReference type="InterPro" id="IPR008844">
    <property type="entry name" value="Spore_GerAC-like"/>
</dbReference>
<dbReference type="RefSeq" id="WP_019226094.1">
    <property type="nucleotide sequence ID" value="NZ_CP007033.1"/>
</dbReference>
<comment type="similarity">
    <text evidence="2">Belongs to the GerABKC lipoprotein family.</text>
</comment>
<evidence type="ECO:0000256" key="6">
    <source>
        <dbReference type="ARBA" id="ARBA00023139"/>
    </source>
</evidence>
<dbReference type="Gene3D" id="3.30.300.210">
    <property type="entry name" value="Nutrient germinant receptor protein C, domain 3"/>
    <property type="match status" value="1"/>
</dbReference>
<evidence type="ECO:0000256" key="4">
    <source>
        <dbReference type="ARBA" id="ARBA00022729"/>
    </source>
</evidence>
<keyword evidence="7" id="KW-0449">Lipoprotein</keyword>
<evidence type="ECO:0000256" key="7">
    <source>
        <dbReference type="ARBA" id="ARBA00023288"/>
    </source>
</evidence>
<evidence type="ECO:0000256" key="2">
    <source>
        <dbReference type="ARBA" id="ARBA00007886"/>
    </source>
</evidence>
<dbReference type="InterPro" id="IPR038501">
    <property type="entry name" value="Spore_GerAC_C_sf"/>
</dbReference>
<keyword evidence="3" id="KW-0309">Germination</keyword>
<proteinExistence type="inferred from homology"/>
<dbReference type="Proteomes" id="UP000018934">
    <property type="component" value="Chromosome"/>
</dbReference>
<organism evidence="10 11">
    <name type="scientific">Dehalobacter restrictus (strain DSM 9455 / PER-K23)</name>
    <dbReference type="NCBI Taxonomy" id="871738"/>
    <lineage>
        <taxon>Bacteria</taxon>
        <taxon>Bacillati</taxon>
        <taxon>Bacillota</taxon>
        <taxon>Clostridia</taxon>
        <taxon>Eubacteriales</taxon>
        <taxon>Desulfitobacteriaceae</taxon>
        <taxon>Dehalobacter</taxon>
    </lineage>
</organism>
<dbReference type="PANTHER" id="PTHR35789">
    <property type="entry name" value="SPORE GERMINATION PROTEIN B3"/>
    <property type="match status" value="1"/>
</dbReference>
<feature type="domain" description="Spore germination GerAC-like C-terminal" evidence="8">
    <location>
        <begin position="235"/>
        <end position="397"/>
    </location>
</feature>
<evidence type="ECO:0000313" key="11">
    <source>
        <dbReference type="Proteomes" id="UP000018934"/>
    </source>
</evidence>
<dbReference type="Pfam" id="PF25198">
    <property type="entry name" value="Spore_GerAC_N"/>
    <property type="match status" value="1"/>
</dbReference>